<protein>
    <submittedName>
        <fullName evidence="1">Uncharacterized protein</fullName>
    </submittedName>
</protein>
<keyword evidence="2" id="KW-1185">Reference proteome</keyword>
<dbReference type="Proteomes" id="UP000464186">
    <property type="component" value="Plasmid unnamed1"/>
</dbReference>
<proteinExistence type="predicted"/>
<evidence type="ECO:0000313" key="2">
    <source>
        <dbReference type="Proteomes" id="UP000464186"/>
    </source>
</evidence>
<sequence length="334" mass="37252">MGDLDEVEGGIRWWSGYDLTTETRCGLSDYLIDAVRGIDKHLSMADFYLQEYTRKRSSADFLLRGRMRNNGGDPVGRGTDIPDDEQSKLQLQSYVYAFFNAASSVLDTLAGTVIGVAGLNLHLVKADLAKFAPFSMDAEYPSTQTRVGKSLHPEPAARALQLNLVHSFRTSLMQAGPEGWHIWLDHKRNQLAHRGGRLQLMAFPRRGRGPDKDRFLLLDRDPDLTTVQGFLGKPSTMESMYLLEDELTTMSGVLKSLNTSVIGTVVAARSAWEDRREMPLMVPQPATQWHQPQKASGFTGYQPIPDLFKTVNAVLVNPTDATRLKSSQALNNRK</sequence>
<dbReference type="EMBL" id="CP047899">
    <property type="protein sequence ID" value="QHK22555.1"/>
    <property type="molecule type" value="Genomic_DNA"/>
</dbReference>
<organism evidence="1 2">
    <name type="scientific">Pseudarthrobacter psychrotolerans</name>
    <dbReference type="NCBI Taxonomy" id="2697569"/>
    <lineage>
        <taxon>Bacteria</taxon>
        <taxon>Bacillati</taxon>
        <taxon>Actinomycetota</taxon>
        <taxon>Actinomycetes</taxon>
        <taxon>Micrococcales</taxon>
        <taxon>Micrococcaceae</taxon>
        <taxon>Pseudarthrobacter</taxon>
    </lineage>
</organism>
<keyword evidence="1" id="KW-0614">Plasmid</keyword>
<geneLocation type="plasmid" evidence="1 2">
    <name>unnamed1</name>
</geneLocation>
<accession>A0A6P1NPC9</accession>
<dbReference type="AlphaFoldDB" id="A0A6P1NPC9"/>
<gene>
    <name evidence="1" type="ORF">GU243_23610</name>
</gene>
<name>A0A6P1NPC9_9MICC</name>
<reference evidence="1 2" key="1">
    <citation type="submission" date="2020-01" db="EMBL/GenBank/DDBJ databases">
        <title>Pseudarthrobacter psychrotolerans sp. nov., isolated from antarctic soil.</title>
        <authorList>
            <person name="Shin Y."/>
            <person name="Park W."/>
        </authorList>
    </citation>
    <scope>NUCLEOTIDE SEQUENCE [LARGE SCALE GENOMIC DNA]</scope>
    <source>
        <strain evidence="1 2">YJ56</strain>
        <plasmid evidence="1 2">unnamed1</plasmid>
    </source>
</reference>
<dbReference type="KEGG" id="psey:GU243_23610"/>
<evidence type="ECO:0000313" key="1">
    <source>
        <dbReference type="EMBL" id="QHK22555.1"/>
    </source>
</evidence>